<evidence type="ECO:0000313" key="1">
    <source>
        <dbReference type="EMBL" id="MFD1671469.1"/>
    </source>
</evidence>
<dbReference type="PANTHER" id="PTHR48100">
    <property type="entry name" value="BROAD-SPECIFICITY PHOSPHATASE YOR283W-RELATED"/>
    <property type="match status" value="1"/>
</dbReference>
<dbReference type="CDD" id="cd07067">
    <property type="entry name" value="HP_PGM_like"/>
    <property type="match status" value="1"/>
</dbReference>
<dbReference type="EMBL" id="JBHTOP010000011">
    <property type="protein sequence ID" value="MFD1671469.1"/>
    <property type="molecule type" value="Genomic_DNA"/>
</dbReference>
<dbReference type="Gene3D" id="3.40.50.1240">
    <property type="entry name" value="Phosphoglycerate mutase-like"/>
    <property type="match status" value="1"/>
</dbReference>
<evidence type="ECO:0000313" key="2">
    <source>
        <dbReference type="Proteomes" id="UP001597267"/>
    </source>
</evidence>
<keyword evidence="2" id="KW-1185">Reference proteome</keyword>
<dbReference type="Proteomes" id="UP001597267">
    <property type="component" value="Unassembled WGS sequence"/>
</dbReference>
<gene>
    <name evidence="1" type="ORF">ACFQ5M_05115</name>
</gene>
<proteinExistence type="predicted"/>
<dbReference type="InterPro" id="IPR050275">
    <property type="entry name" value="PGM_Phosphatase"/>
</dbReference>
<name>A0ABW4J732_9LACO</name>
<dbReference type="SMART" id="SM00855">
    <property type="entry name" value="PGAM"/>
    <property type="match status" value="1"/>
</dbReference>
<dbReference type="Pfam" id="PF00300">
    <property type="entry name" value="His_Phos_1"/>
    <property type="match status" value="2"/>
</dbReference>
<dbReference type="InterPro" id="IPR013078">
    <property type="entry name" value="His_Pase_superF_clade-1"/>
</dbReference>
<dbReference type="PANTHER" id="PTHR48100:SF9">
    <property type="entry name" value="PHOSPHOGLYCERATE MUTASE 2 PARALOG"/>
    <property type="match status" value="1"/>
</dbReference>
<dbReference type="RefSeq" id="WP_125715716.1">
    <property type="nucleotide sequence ID" value="NZ_JBHTOP010000011.1"/>
</dbReference>
<dbReference type="InterPro" id="IPR029033">
    <property type="entry name" value="His_PPase_superfam"/>
</dbReference>
<protein>
    <submittedName>
        <fullName evidence="1">Histidine phosphatase family protein</fullName>
    </submittedName>
</protein>
<accession>A0ABW4J732</accession>
<organism evidence="1 2">
    <name type="scientific">Agrilactobacillus yilanensis</name>
    <dbReference type="NCBI Taxonomy" id="2485997"/>
    <lineage>
        <taxon>Bacteria</taxon>
        <taxon>Bacillati</taxon>
        <taxon>Bacillota</taxon>
        <taxon>Bacilli</taxon>
        <taxon>Lactobacillales</taxon>
        <taxon>Lactobacillaceae</taxon>
        <taxon>Agrilactobacillus</taxon>
    </lineage>
</organism>
<reference evidence="2" key="1">
    <citation type="journal article" date="2019" name="Int. J. Syst. Evol. Microbiol.">
        <title>The Global Catalogue of Microorganisms (GCM) 10K type strain sequencing project: providing services to taxonomists for standard genome sequencing and annotation.</title>
        <authorList>
            <consortium name="The Broad Institute Genomics Platform"/>
            <consortium name="The Broad Institute Genome Sequencing Center for Infectious Disease"/>
            <person name="Wu L."/>
            <person name="Ma J."/>
        </authorList>
    </citation>
    <scope>NUCLEOTIDE SEQUENCE [LARGE SCALE GENOMIC DNA]</scope>
    <source>
        <strain evidence="2">CCM 8896</strain>
    </source>
</reference>
<comment type="caution">
    <text evidence="1">The sequence shown here is derived from an EMBL/GenBank/DDBJ whole genome shotgun (WGS) entry which is preliminary data.</text>
</comment>
<dbReference type="SUPFAM" id="SSF53254">
    <property type="entry name" value="Phosphoglycerate mutase-like"/>
    <property type="match status" value="1"/>
</dbReference>
<sequence>MKTVTVYLVRHGQTYFNRYNRMQGWSDSPLTPKGLDDAHQAGKRLQSLTFEHCYSSDRGRAIRTAEIILSHNINTHIPFSQNELFREEFYGYYEGEDSSKTWHAAGGPHGCNGYADIINEYSLDATKDFLHEADPFGDAESATEYWTRLGKGFKWLREKAHDGEKILIVSHGTTIRSIAEKFGNGKFDATTSPLNGSVTTIELTDEGINVLDYNNVDGTL</sequence>